<dbReference type="PANTHER" id="PTHR42840">
    <property type="entry name" value="NAD(P)-BINDING ROSSMANN-FOLD SUPERFAMILY PROTEIN-RELATED"/>
    <property type="match status" value="1"/>
</dbReference>
<evidence type="ECO:0000313" key="3">
    <source>
        <dbReference type="Proteomes" id="UP001215712"/>
    </source>
</evidence>
<evidence type="ECO:0000313" key="2">
    <source>
        <dbReference type="EMBL" id="KAJ5700958.1"/>
    </source>
</evidence>
<name>A0AAD6HA24_9EURO</name>
<reference evidence="2" key="1">
    <citation type="journal article" date="2023" name="IMA Fungus">
        <title>Comparative genomic study of the Penicillium genus elucidates a diverse pangenome and 15 lateral gene transfer events.</title>
        <authorList>
            <person name="Petersen C."/>
            <person name="Sorensen T."/>
            <person name="Nielsen M.R."/>
            <person name="Sondergaard T.E."/>
            <person name="Sorensen J.L."/>
            <person name="Fitzpatrick D.A."/>
            <person name="Frisvad J.C."/>
            <person name="Nielsen K.L."/>
        </authorList>
    </citation>
    <scope>NUCLEOTIDE SEQUENCE</scope>
    <source>
        <strain evidence="2">IBT 17514</strain>
    </source>
</reference>
<dbReference type="Gene3D" id="3.40.50.720">
    <property type="entry name" value="NAD(P)-binding Rossmann-like Domain"/>
    <property type="match status" value="1"/>
</dbReference>
<dbReference type="EMBL" id="JAQJAN010000024">
    <property type="protein sequence ID" value="KAJ5700958.1"/>
    <property type="molecule type" value="Genomic_DNA"/>
</dbReference>
<dbReference type="PANTHER" id="PTHR42840:SF7">
    <property type="entry name" value="BINDING ROSSMANN FOLD OXIDOREDUCTASE, PUTATIVE (AFU_ORTHOLOGUE AFUA_4G10190)-RELATED"/>
    <property type="match status" value="1"/>
</dbReference>
<organism evidence="2 3">
    <name type="scientific">Penicillium malachiteum</name>
    <dbReference type="NCBI Taxonomy" id="1324776"/>
    <lineage>
        <taxon>Eukaryota</taxon>
        <taxon>Fungi</taxon>
        <taxon>Dikarya</taxon>
        <taxon>Ascomycota</taxon>
        <taxon>Pezizomycotina</taxon>
        <taxon>Eurotiomycetes</taxon>
        <taxon>Eurotiomycetidae</taxon>
        <taxon>Eurotiales</taxon>
        <taxon>Aspergillaceae</taxon>
        <taxon>Penicillium</taxon>
    </lineage>
</organism>
<comment type="caution">
    <text evidence="2">The sequence shown here is derived from an EMBL/GenBank/DDBJ whole genome shotgun (WGS) entry which is preliminary data.</text>
</comment>
<dbReference type="InterPro" id="IPR000683">
    <property type="entry name" value="Gfo/Idh/MocA-like_OxRdtase_N"/>
</dbReference>
<proteinExistence type="predicted"/>
<protein>
    <recommendedName>
        <fullName evidence="1">Gfo/Idh/MocA-like oxidoreductase N-terminal domain-containing protein</fullName>
    </recommendedName>
</protein>
<dbReference type="AlphaFoldDB" id="A0AAD6HA24"/>
<dbReference type="Pfam" id="PF01408">
    <property type="entry name" value="GFO_IDH_MocA"/>
    <property type="match status" value="1"/>
</dbReference>
<reference evidence="2" key="2">
    <citation type="submission" date="2023-01" db="EMBL/GenBank/DDBJ databases">
        <authorList>
            <person name="Petersen C."/>
        </authorList>
    </citation>
    <scope>NUCLEOTIDE SEQUENCE</scope>
    <source>
        <strain evidence="2">IBT 17514</strain>
    </source>
</reference>
<dbReference type="InterPro" id="IPR036291">
    <property type="entry name" value="NAD(P)-bd_dom_sf"/>
</dbReference>
<dbReference type="SUPFAM" id="SSF51735">
    <property type="entry name" value="NAD(P)-binding Rossmann-fold domains"/>
    <property type="match status" value="1"/>
</dbReference>
<gene>
    <name evidence="2" type="ORF">N7493_012004</name>
</gene>
<evidence type="ECO:0000259" key="1">
    <source>
        <dbReference type="Pfam" id="PF01408"/>
    </source>
</evidence>
<accession>A0AAD6HA24</accession>
<sequence>MSTPVLRVGILGASPTNQTTLLSTIHSLPKLFKLTIIYHPSNAAAKVYQDQFQIPHSTTCASVIITHLEVDLVVNLLPFESHEAYTIIALEAGKHVMVEVPLSMSPNGLRRINAAKEKGTTATTQPKLFVGCARRYAPCFTDIFKKELASLGRIHYARCRNIAGPLHTQPSLAAPTPTPTPTPTLTLLAPESAKENSHPRVRSNGNLTRLQAEAESNGITSIPTLPVFNTLLSEVFGSTDDLTPDRVAFCRFLGNLGCHDLSIMRESLGFPDAVANVAITDPFYSAIFHYTDSRDKLIEGTCNYGGDDGEIVDGHPFTVMYETGMDSVPRCDSHLTVYGATKTISVEYDFPYLASTEASEGGIVRVVVEESESDDDKVIAANGSENMVVNGKNGLRHRVKRTEFVSSAAEAYEREFLVMHAYLTETDVRESGVEAKTTDDDAWMDLKLLRMIFKHYDRQCGTIRTPLG</sequence>
<dbReference type="GO" id="GO:0006740">
    <property type="term" value="P:NADPH regeneration"/>
    <property type="evidence" value="ECO:0007669"/>
    <property type="project" value="TreeGrafter"/>
</dbReference>
<dbReference type="GO" id="GO:0005737">
    <property type="term" value="C:cytoplasm"/>
    <property type="evidence" value="ECO:0007669"/>
    <property type="project" value="TreeGrafter"/>
</dbReference>
<dbReference type="GO" id="GO:0000166">
    <property type="term" value="F:nucleotide binding"/>
    <property type="evidence" value="ECO:0007669"/>
    <property type="project" value="InterPro"/>
</dbReference>
<dbReference type="Proteomes" id="UP001215712">
    <property type="component" value="Unassembled WGS sequence"/>
</dbReference>
<keyword evidence="3" id="KW-1185">Reference proteome</keyword>
<feature type="domain" description="Gfo/Idh/MocA-like oxidoreductase N-terminal" evidence="1">
    <location>
        <begin position="6"/>
        <end position="120"/>
    </location>
</feature>
<dbReference type="GO" id="GO:0016491">
    <property type="term" value="F:oxidoreductase activity"/>
    <property type="evidence" value="ECO:0007669"/>
    <property type="project" value="TreeGrafter"/>
</dbReference>